<evidence type="ECO:0000256" key="4">
    <source>
        <dbReference type="ARBA" id="ARBA00022692"/>
    </source>
</evidence>
<evidence type="ECO:0000256" key="1">
    <source>
        <dbReference type="ARBA" id="ARBA00004571"/>
    </source>
</evidence>
<comment type="subcellular location">
    <subcellularLocation>
        <location evidence="1">Cell outer membrane</location>
        <topology evidence="1">Multi-pass membrane protein</topology>
    </subcellularLocation>
</comment>
<keyword evidence="5" id="KW-0732">Signal</keyword>
<keyword evidence="9" id="KW-1185">Reference proteome</keyword>
<dbReference type="AlphaFoldDB" id="Q143Q9"/>
<evidence type="ECO:0000313" key="8">
    <source>
        <dbReference type="EMBL" id="ABE29430.1"/>
    </source>
</evidence>
<organism evidence="8 9">
    <name type="scientific">Paraburkholderia xenovorans (strain LB400)</name>
    <dbReference type="NCBI Taxonomy" id="266265"/>
    <lineage>
        <taxon>Bacteria</taxon>
        <taxon>Pseudomonadati</taxon>
        <taxon>Pseudomonadota</taxon>
        <taxon>Betaproteobacteria</taxon>
        <taxon>Burkholderiales</taxon>
        <taxon>Burkholderiaceae</taxon>
        <taxon>Paraburkholderia</taxon>
    </lineage>
</organism>
<sequence length="460" mass="48695">MKTKYVAVATGCLVVMLWGEKVWATDAFNLIGHGPVSIGMGGTAAAYDIGPAGMMSNPATLTFMPDGTYFLIGADMVSADLKVTSTATGETANSYSRGRNNGPYFGPEFAFVWRKDRIALGVGAYATDGVGTQYGTDSFLSRTATNNVDTGLDVFSRLLVMDIPFSVAYKVTDKLTIGGSIDAVWTSVNLGLLLDTTQIGALAAQGRLSGGLVPALLGIPQLSGGYLNFNNGKIAGGAASAWGVGGRLGLTYAVNPTTRVGLAYQFKTSVGDLSGRSTLTAVSAVAGNIPLSGTVRLHDFQMPATFTAGISHDFTDRFTVAVDYQRVFWSGAMKDIQVGFTQDGTGQTLKLALPFNYRDINVFSIGGQYRYNESWTFRAGFHYAQEATPDAGLMAILPATPTTNVTAGTSYSFNQNMKVDIALAYAFPKTLTNGSLPDTSVPIKVRHSQIAASLAFTKRF</sequence>
<dbReference type="PANTHER" id="PTHR35093">
    <property type="entry name" value="OUTER MEMBRANE PROTEIN NMB0088-RELATED"/>
    <property type="match status" value="1"/>
</dbReference>
<dbReference type="PANTHER" id="PTHR35093:SF8">
    <property type="entry name" value="OUTER MEMBRANE PROTEIN NMB0088-RELATED"/>
    <property type="match status" value="1"/>
</dbReference>
<accession>Q143Q9</accession>
<dbReference type="PATRIC" id="fig|266265.5.peg.906"/>
<dbReference type="RefSeq" id="WP_011487198.1">
    <property type="nucleotide sequence ID" value="NC_007951.1"/>
</dbReference>
<gene>
    <name evidence="8" type="ORF">Bxe_A3558</name>
</gene>
<evidence type="ECO:0000256" key="2">
    <source>
        <dbReference type="ARBA" id="ARBA00008163"/>
    </source>
</evidence>
<keyword evidence="4" id="KW-0812">Transmembrane</keyword>
<reference evidence="8 9" key="1">
    <citation type="journal article" date="2006" name="Proc. Natl. Acad. Sci. U.S.A.">
        <title>Burkholderia xenovorans LB400 harbors a multi-replicon, 9.73-Mbp genome shaped for versatility.</title>
        <authorList>
            <person name="Chain P.S."/>
            <person name="Denef V.J."/>
            <person name="Konstantinidis K.T."/>
            <person name="Vergez L.M."/>
            <person name="Agullo L."/>
            <person name="Reyes V.L."/>
            <person name="Hauser L."/>
            <person name="Cordova M."/>
            <person name="Gomez L."/>
            <person name="Gonzalez M."/>
            <person name="Land M."/>
            <person name="Lao V."/>
            <person name="Larimer F."/>
            <person name="LiPuma J.J."/>
            <person name="Mahenthiralingam E."/>
            <person name="Malfatti S.A."/>
            <person name="Marx C.J."/>
            <person name="Parnell J.J."/>
            <person name="Ramette A."/>
            <person name="Richardson P."/>
            <person name="Seeger M."/>
            <person name="Smith D."/>
            <person name="Spilker T."/>
            <person name="Sul W.J."/>
            <person name="Tsoi T.V."/>
            <person name="Ulrich L.E."/>
            <person name="Zhulin I.B."/>
            <person name="Tiedje J.M."/>
        </authorList>
    </citation>
    <scope>NUCLEOTIDE SEQUENCE [LARGE SCALE GENOMIC DNA]</scope>
    <source>
        <strain evidence="8 9">LB400</strain>
    </source>
</reference>
<evidence type="ECO:0000256" key="7">
    <source>
        <dbReference type="ARBA" id="ARBA00023237"/>
    </source>
</evidence>
<evidence type="ECO:0000313" key="9">
    <source>
        <dbReference type="Proteomes" id="UP000001817"/>
    </source>
</evidence>
<dbReference type="GO" id="GO:0015483">
    <property type="term" value="F:long-chain fatty acid transporting porin activity"/>
    <property type="evidence" value="ECO:0007669"/>
    <property type="project" value="TreeGrafter"/>
</dbReference>
<keyword evidence="6" id="KW-0472">Membrane</keyword>
<dbReference type="OrthoDB" id="19849at2"/>
<name>Q143Q9_PARXL</name>
<evidence type="ECO:0000256" key="6">
    <source>
        <dbReference type="ARBA" id="ARBA00023136"/>
    </source>
</evidence>
<evidence type="ECO:0000256" key="5">
    <source>
        <dbReference type="ARBA" id="ARBA00022729"/>
    </source>
</evidence>
<dbReference type="eggNOG" id="COG2067">
    <property type="taxonomic scope" value="Bacteria"/>
</dbReference>
<protein>
    <submittedName>
        <fullName evidence="8">Outer membrane protein (CymD)</fullName>
    </submittedName>
</protein>
<keyword evidence="7" id="KW-0998">Cell outer membrane</keyword>
<dbReference type="KEGG" id="bxb:DR64_1257"/>
<dbReference type="Pfam" id="PF03349">
    <property type="entry name" value="Toluene_X"/>
    <property type="match status" value="1"/>
</dbReference>
<dbReference type="Proteomes" id="UP000001817">
    <property type="component" value="Chromosome 1"/>
</dbReference>
<dbReference type="GO" id="GO:0009279">
    <property type="term" value="C:cell outer membrane"/>
    <property type="evidence" value="ECO:0007669"/>
    <property type="project" value="UniProtKB-SubCell"/>
</dbReference>
<dbReference type="Gene3D" id="2.40.160.60">
    <property type="entry name" value="Outer membrane protein transport protein (OMPP1/FadL/TodX)"/>
    <property type="match status" value="1"/>
</dbReference>
<comment type="similarity">
    <text evidence="2">Belongs to the OmpP1/FadL family.</text>
</comment>
<dbReference type="SUPFAM" id="SSF56935">
    <property type="entry name" value="Porins"/>
    <property type="match status" value="1"/>
</dbReference>
<dbReference type="KEGG" id="bxe:Bxe_A3558"/>
<dbReference type="STRING" id="266265.Bxe_A3558"/>
<dbReference type="EMBL" id="CP000270">
    <property type="protein sequence ID" value="ABE29430.1"/>
    <property type="molecule type" value="Genomic_DNA"/>
</dbReference>
<proteinExistence type="inferred from homology"/>
<keyword evidence="3" id="KW-1134">Transmembrane beta strand</keyword>
<dbReference type="InterPro" id="IPR005017">
    <property type="entry name" value="OMPP1/FadL/TodX"/>
</dbReference>
<evidence type="ECO:0000256" key="3">
    <source>
        <dbReference type="ARBA" id="ARBA00022452"/>
    </source>
</evidence>